<reference evidence="2 3" key="1">
    <citation type="journal article" date="2019" name="Int. J. Syst. Evol. Microbiol.">
        <title>The Global Catalogue of Microorganisms (GCM) 10K type strain sequencing project: providing services to taxonomists for standard genome sequencing and annotation.</title>
        <authorList>
            <consortium name="The Broad Institute Genomics Platform"/>
            <consortium name="The Broad Institute Genome Sequencing Center for Infectious Disease"/>
            <person name="Wu L."/>
            <person name="Ma J."/>
        </authorList>
    </citation>
    <scope>NUCLEOTIDE SEQUENCE [LARGE SCALE GENOMIC DNA]</scope>
    <source>
        <strain evidence="2 3">LMG 29247</strain>
    </source>
</reference>
<evidence type="ECO:0000313" key="2">
    <source>
        <dbReference type="EMBL" id="MFC6765298.1"/>
    </source>
</evidence>
<dbReference type="AlphaFoldDB" id="A0ABD5SJS2"/>
<dbReference type="InterPro" id="IPR050483">
    <property type="entry name" value="CoA-transferase_III_domain"/>
</dbReference>
<dbReference type="RefSeq" id="WP_273738329.1">
    <property type="nucleotide sequence ID" value="NZ_JAQIVI010000137.1"/>
</dbReference>
<dbReference type="Gene3D" id="3.30.1540.10">
    <property type="entry name" value="formyl-coa transferase, domain 3"/>
    <property type="match status" value="1"/>
</dbReference>
<gene>
    <name evidence="2" type="ORF">ACFQE6_09915</name>
</gene>
<comment type="caution">
    <text evidence="2">The sequence shown here is derived from an EMBL/GenBank/DDBJ whole genome shotgun (WGS) entry which is preliminary data.</text>
</comment>
<dbReference type="PANTHER" id="PTHR48207">
    <property type="entry name" value="SUCCINATE--HYDROXYMETHYLGLUTARATE COA-TRANSFERASE"/>
    <property type="match status" value="1"/>
</dbReference>
<dbReference type="PANTHER" id="PTHR48207:SF4">
    <property type="entry name" value="BLL6097 PROTEIN"/>
    <property type="match status" value="1"/>
</dbReference>
<protein>
    <submittedName>
        <fullName evidence="2">CaiB/BaiF CoA transferase family protein</fullName>
    </submittedName>
</protein>
<dbReference type="SUPFAM" id="SSF89796">
    <property type="entry name" value="CoA-transferase family III (CaiB/BaiF)"/>
    <property type="match status" value="1"/>
</dbReference>
<keyword evidence="1 2" id="KW-0808">Transferase</keyword>
<dbReference type="InterPro" id="IPR044855">
    <property type="entry name" value="CoA-Trfase_III_dom3_sf"/>
</dbReference>
<organism evidence="2 3">
    <name type="scientific">Natrinema soli</name>
    <dbReference type="NCBI Taxonomy" id="1930624"/>
    <lineage>
        <taxon>Archaea</taxon>
        <taxon>Methanobacteriati</taxon>
        <taxon>Methanobacteriota</taxon>
        <taxon>Stenosarchaea group</taxon>
        <taxon>Halobacteria</taxon>
        <taxon>Halobacteriales</taxon>
        <taxon>Natrialbaceae</taxon>
        <taxon>Natrinema</taxon>
    </lineage>
</organism>
<proteinExistence type="predicted"/>
<dbReference type="GO" id="GO:0016740">
    <property type="term" value="F:transferase activity"/>
    <property type="evidence" value="ECO:0007669"/>
    <property type="project" value="UniProtKB-KW"/>
</dbReference>
<dbReference type="Proteomes" id="UP001596383">
    <property type="component" value="Unassembled WGS sequence"/>
</dbReference>
<dbReference type="Gene3D" id="3.40.50.10540">
    <property type="entry name" value="Crotonobetainyl-coa:carnitine coa-transferase, domain 1"/>
    <property type="match status" value="1"/>
</dbReference>
<evidence type="ECO:0000313" key="3">
    <source>
        <dbReference type="Proteomes" id="UP001596383"/>
    </source>
</evidence>
<keyword evidence="3" id="KW-1185">Reference proteome</keyword>
<accession>A0ABD5SJS2</accession>
<dbReference type="InterPro" id="IPR003673">
    <property type="entry name" value="CoA-Trfase_fam_III"/>
</dbReference>
<name>A0ABD5SJS2_9EURY</name>
<sequence>MSEKPLGDITVIDLTQAVAGPCATSLLADFGADVVSIEPPGGGSERKYGDGSTMPNFGRNKRSLVLDLKTAEGTDVLHRLVKDADVLVHNNRPGKMADLGADYETLAKINPQLIYCSITGYGEDGPYRNRPGFDPLAQAMSGLMWVTGEPDRKPSRIGASTVDIGTGIYAAFAIWPALRHVRRTGEGQKIEASLFDTAAVFMGHWYTQYDKTGEQPQRQGHSWELYAPSGIFQTGTDPIYLSTPFQHLWERVCHAVDRPNWIDDPRFETTEDRLKNRSELIAVLESEFHDYTRDELIDTFLEAGVPAAELQTVAEAAKDEHLHERGTLTQIEDVDGEEVTATAMPVVLSETPGTIERGPPALGEDSADILLEYGFDDETINTLLEQEVVRDGQRGDE</sequence>
<dbReference type="Pfam" id="PF02515">
    <property type="entry name" value="CoA_transf_3"/>
    <property type="match status" value="1"/>
</dbReference>
<evidence type="ECO:0000256" key="1">
    <source>
        <dbReference type="ARBA" id="ARBA00022679"/>
    </source>
</evidence>
<dbReference type="InterPro" id="IPR023606">
    <property type="entry name" value="CoA-Trfase_III_dom_1_sf"/>
</dbReference>
<dbReference type="EMBL" id="JBHSWV010000137">
    <property type="protein sequence ID" value="MFC6765298.1"/>
    <property type="molecule type" value="Genomic_DNA"/>
</dbReference>